<dbReference type="InterPro" id="IPR035959">
    <property type="entry name" value="RutC-like_sf"/>
</dbReference>
<keyword evidence="3" id="KW-1185">Reference proteome</keyword>
<organism evidence="2 3">
    <name type="scientific">Variovorax terrae</name>
    <dbReference type="NCBI Taxonomy" id="2923278"/>
    <lineage>
        <taxon>Bacteria</taxon>
        <taxon>Pseudomonadati</taxon>
        <taxon>Pseudomonadota</taxon>
        <taxon>Betaproteobacteria</taxon>
        <taxon>Burkholderiales</taxon>
        <taxon>Comamonadaceae</taxon>
        <taxon>Variovorax</taxon>
    </lineage>
</organism>
<name>A0A9X2ANB2_9BURK</name>
<protein>
    <submittedName>
        <fullName evidence="2">RidA family protein</fullName>
    </submittedName>
</protein>
<evidence type="ECO:0000256" key="1">
    <source>
        <dbReference type="ARBA" id="ARBA00010552"/>
    </source>
</evidence>
<dbReference type="Proteomes" id="UP001139447">
    <property type="component" value="Unassembled WGS sequence"/>
</dbReference>
<dbReference type="AlphaFoldDB" id="A0A9X2ANB2"/>
<dbReference type="CDD" id="cd06150">
    <property type="entry name" value="YjgF_YER057c_UK114_like_2"/>
    <property type="match status" value="1"/>
</dbReference>
<dbReference type="PROSITE" id="PS01094">
    <property type="entry name" value="UPF0076"/>
    <property type="match status" value="1"/>
</dbReference>
<dbReference type="InterPro" id="IPR035709">
    <property type="entry name" value="YoaB-like"/>
</dbReference>
<dbReference type="InterPro" id="IPR006175">
    <property type="entry name" value="YjgF/YER057c/UK114"/>
</dbReference>
<evidence type="ECO:0000313" key="2">
    <source>
        <dbReference type="EMBL" id="MCJ0762232.1"/>
    </source>
</evidence>
<dbReference type="EMBL" id="JALGBI010000001">
    <property type="protein sequence ID" value="MCJ0762232.1"/>
    <property type="molecule type" value="Genomic_DNA"/>
</dbReference>
<sequence>MSDFQRFHVGPRLSEMAVHHGTIYLAGQVPDDNSKDIRGQTAEVLAMVDRLLAEAGSDKTRLLMVQIFLADMADFQGMNEVWDAWVAPGHTPPRATVQARLAKPDCRVEIVVTAAARG</sequence>
<proteinExistence type="inferred from homology"/>
<dbReference type="Pfam" id="PF01042">
    <property type="entry name" value="Ribonuc_L-PSP"/>
    <property type="match status" value="1"/>
</dbReference>
<gene>
    <name evidence="2" type="ORF">MMF98_03310</name>
</gene>
<comment type="similarity">
    <text evidence="1">Belongs to the RutC family.</text>
</comment>
<evidence type="ECO:0000313" key="3">
    <source>
        <dbReference type="Proteomes" id="UP001139447"/>
    </source>
</evidence>
<dbReference type="PANTHER" id="PTHR47328:SF1">
    <property type="entry name" value="RUTC FAMILY PROTEIN YOAB"/>
    <property type="match status" value="1"/>
</dbReference>
<dbReference type="SUPFAM" id="SSF55298">
    <property type="entry name" value="YjgF-like"/>
    <property type="match status" value="1"/>
</dbReference>
<dbReference type="InterPro" id="IPR019897">
    <property type="entry name" value="RidA_CS"/>
</dbReference>
<reference evidence="2" key="1">
    <citation type="submission" date="2022-03" db="EMBL/GenBank/DDBJ databases">
        <authorList>
            <person name="Woo C.Y."/>
        </authorList>
    </citation>
    <scope>NUCLEOTIDE SEQUENCE</scope>
    <source>
        <strain evidence="2">CYS-02</strain>
    </source>
</reference>
<dbReference type="RefSeq" id="WP_243304303.1">
    <property type="nucleotide sequence ID" value="NZ_JALGBI010000001.1"/>
</dbReference>
<dbReference type="PANTHER" id="PTHR47328">
    <property type="match status" value="1"/>
</dbReference>
<accession>A0A9X2ANB2</accession>
<dbReference type="Gene3D" id="3.30.1330.40">
    <property type="entry name" value="RutC-like"/>
    <property type="match status" value="1"/>
</dbReference>
<comment type="caution">
    <text evidence="2">The sequence shown here is derived from an EMBL/GenBank/DDBJ whole genome shotgun (WGS) entry which is preliminary data.</text>
</comment>